<proteinExistence type="predicted"/>
<reference evidence="1" key="1">
    <citation type="submission" date="2021-05" db="EMBL/GenBank/DDBJ databases">
        <authorList>
            <person name="Scholz U."/>
            <person name="Mascher M."/>
            <person name="Fiebig A."/>
        </authorList>
    </citation>
    <scope>NUCLEOTIDE SEQUENCE [LARGE SCALE GENOMIC DNA]</scope>
</reference>
<accession>A0ACD5TK31</accession>
<organism evidence="1 2">
    <name type="scientific">Avena sativa</name>
    <name type="common">Oat</name>
    <dbReference type="NCBI Taxonomy" id="4498"/>
    <lineage>
        <taxon>Eukaryota</taxon>
        <taxon>Viridiplantae</taxon>
        <taxon>Streptophyta</taxon>
        <taxon>Embryophyta</taxon>
        <taxon>Tracheophyta</taxon>
        <taxon>Spermatophyta</taxon>
        <taxon>Magnoliopsida</taxon>
        <taxon>Liliopsida</taxon>
        <taxon>Poales</taxon>
        <taxon>Poaceae</taxon>
        <taxon>BOP clade</taxon>
        <taxon>Pooideae</taxon>
        <taxon>Poodae</taxon>
        <taxon>Poeae</taxon>
        <taxon>Poeae Chloroplast Group 1 (Aveneae type)</taxon>
        <taxon>Aveninae</taxon>
        <taxon>Avena</taxon>
    </lineage>
</organism>
<dbReference type="Proteomes" id="UP001732700">
    <property type="component" value="Chromosome 1A"/>
</dbReference>
<protein>
    <submittedName>
        <fullName evidence="1">Uncharacterized protein</fullName>
    </submittedName>
</protein>
<name>A0ACD5TK31_AVESA</name>
<keyword evidence="2" id="KW-1185">Reference proteome</keyword>
<reference evidence="1" key="2">
    <citation type="submission" date="2025-09" db="UniProtKB">
        <authorList>
            <consortium name="EnsemblPlants"/>
        </authorList>
    </citation>
    <scope>IDENTIFICATION</scope>
</reference>
<evidence type="ECO:0000313" key="2">
    <source>
        <dbReference type="Proteomes" id="UP001732700"/>
    </source>
</evidence>
<sequence length="869" mass="96619">MPPPPPPPRRDFPAFPFAPYPIQSEFMSFLYAALSSGPRALALLESPTGTGKTLSIICSALQWLLDHRDAAARGHPDRANASAAAAGGGEDDEPDWMRDFTPLPPKKEVRKNTKPHPARRQEPRKAAGPEKSEGTGKDDGEEEFLLDEYESDGEEGTRWRAVKRAHCGGGSSSESEGDVDEEEEEEVTPKVFFTSRTHSQLSQFVGELKRTEFSGKLRAVCLGSRKNLCINMDVQKLGSVNRMNERCLELQKNKRGSKVKVEGDNKKGRRAKTSCGCPMLAKRSLQKQFRSEVSDHDALDIEDLAQIGKKIGTCPYYGARDMVRSADLVVLPYQSLLLKSARESLGLNLKNSVVIIDEAHNLADSLTSMYNSKITSSQLRAVLSHLEAYLNRFQNVLGAGNRRYIQTLTVLTRSFLRVLLNNEDCSSTVTSMTINKFLFSLDIDNINIVKLCQYLKESNIIHKVSGYANKLFITQAGVNDLNHLQQHDDGSSIAKFQALANFLRSLLNCNADGRILVARQKSGGQPEDAYIKFVMLCAEKTFSEVTDDAHAVIMAGGTLQPIEETRLRLFPNLLPNDIKFFSCNHIVPPESILPIAVTRGPSGMTFDFSYGSRSSPTMIEELGRFLCNIVSIVPEGIVMFFGSYEYKNQVYDAWTSSGTISKIAKKKHVFREPRNSVDVEVILNKYKEAILSCSKHSGDSGVNGALLLAVVGGKISEGINFSDGMGRCVLMVGLPYPSPDDMELMETIKHIGNYTTPTDDKSFSSNDECKLEPGFGILRKCNRSGQDYYENLCMKAVNQSIGRAIRHVNDYAAMLLVDSRYSYTSSSRSFSCPAEKLPQWIKTRLTCSQNYGEVHRLLLQFFKLNKQTR</sequence>
<dbReference type="EnsemblPlants" id="AVESA.00010b.r2.1AG0073710.5">
    <property type="protein sequence ID" value="AVESA.00010b.r2.1AG0073710.5.CDS"/>
    <property type="gene ID" value="AVESA.00010b.r2.1AG0073710"/>
</dbReference>
<evidence type="ECO:0000313" key="1">
    <source>
        <dbReference type="EnsemblPlants" id="AVESA.00010b.r2.1AG0073710.5.CDS"/>
    </source>
</evidence>